<accession>A0A561U1Z9</accession>
<evidence type="ECO:0000256" key="2">
    <source>
        <dbReference type="ARBA" id="ARBA00006411"/>
    </source>
</evidence>
<organism evidence="5 6">
    <name type="scientific">Saccharopolyspora dendranthemae</name>
    <dbReference type="NCBI Taxonomy" id="1181886"/>
    <lineage>
        <taxon>Bacteria</taxon>
        <taxon>Bacillati</taxon>
        <taxon>Actinomycetota</taxon>
        <taxon>Actinomycetes</taxon>
        <taxon>Pseudonocardiales</taxon>
        <taxon>Pseudonocardiaceae</taxon>
        <taxon>Saccharopolyspora</taxon>
    </lineage>
</organism>
<dbReference type="InterPro" id="IPR025734">
    <property type="entry name" value="EspG"/>
</dbReference>
<dbReference type="OrthoDB" id="3680115at2"/>
<proteinExistence type="inferred from homology"/>
<evidence type="ECO:0000256" key="4">
    <source>
        <dbReference type="ARBA" id="ARBA00023186"/>
    </source>
</evidence>
<keyword evidence="3" id="KW-0963">Cytoplasm</keyword>
<comment type="subcellular location">
    <subcellularLocation>
        <location evidence="1">Cytoplasm</location>
    </subcellularLocation>
</comment>
<dbReference type="RefSeq" id="WP_145743147.1">
    <property type="nucleotide sequence ID" value="NZ_VIWX01000005.1"/>
</dbReference>
<dbReference type="EMBL" id="VIWX01000005">
    <property type="protein sequence ID" value="TWF93395.1"/>
    <property type="molecule type" value="Genomic_DNA"/>
</dbReference>
<dbReference type="Pfam" id="PF14011">
    <property type="entry name" value="ESX-1_EspG"/>
    <property type="match status" value="1"/>
</dbReference>
<sequence>MTTAIARPTGEGIHFGQVELDLLSTHAGVPLPFPLRIPSFGRIDGERDVLFAAAGQTLRMRGLADEDGPAGAAAELVAALRQYRGALDLVLVDESGATGVLAMIYRSSALIFEQRLDGDPAGTVRIRRIASNALVDEMVALVPERAPVKSMPINLPRRVVDDVAELNAIADDRTKQRRFRELVRDSGGDPGALDRLVSALPTLIGRGQLGATRHTCGGDRRQGMELSWLDGPHGRLRVSRTEAGWVSINPLRPAVVRAALADLVAIAREQR</sequence>
<evidence type="ECO:0000313" key="6">
    <source>
        <dbReference type="Proteomes" id="UP000316184"/>
    </source>
</evidence>
<keyword evidence="6" id="KW-1185">Reference proteome</keyword>
<dbReference type="Proteomes" id="UP000316184">
    <property type="component" value="Unassembled WGS sequence"/>
</dbReference>
<evidence type="ECO:0000256" key="1">
    <source>
        <dbReference type="ARBA" id="ARBA00004496"/>
    </source>
</evidence>
<dbReference type="AlphaFoldDB" id="A0A561U1Z9"/>
<protein>
    <submittedName>
        <fullName evidence="5">ESAT-6 protein secretion system EspG family protein</fullName>
    </submittedName>
</protein>
<evidence type="ECO:0000313" key="5">
    <source>
        <dbReference type="EMBL" id="TWF93395.1"/>
    </source>
</evidence>
<keyword evidence="4" id="KW-0143">Chaperone</keyword>
<name>A0A561U1Z9_9PSEU</name>
<comment type="caution">
    <text evidence="5">The sequence shown here is derived from an EMBL/GenBank/DDBJ whole genome shotgun (WGS) entry which is preliminary data.</text>
</comment>
<reference evidence="5 6" key="1">
    <citation type="submission" date="2019-06" db="EMBL/GenBank/DDBJ databases">
        <title>Sequencing the genomes of 1000 actinobacteria strains.</title>
        <authorList>
            <person name="Klenk H.-P."/>
        </authorList>
    </citation>
    <scope>NUCLEOTIDE SEQUENCE [LARGE SCALE GENOMIC DNA]</scope>
    <source>
        <strain evidence="5 6">DSM 46699</strain>
    </source>
</reference>
<evidence type="ECO:0000256" key="3">
    <source>
        <dbReference type="ARBA" id="ARBA00022490"/>
    </source>
</evidence>
<gene>
    <name evidence="5" type="ORF">FHU35_15239</name>
</gene>
<comment type="similarity">
    <text evidence="2">Belongs to the EspG family.</text>
</comment>